<name>A0A0C9ZLK1_9AGAM</name>
<accession>A0A0C9ZLK1</accession>
<dbReference type="OrthoDB" id="10428059at2759"/>
<keyword evidence="2" id="KW-1185">Reference proteome</keyword>
<sequence>MFLAVESVAQDSFRGSGIKSKVCKFMLSRRIGLTEWCLTTPPRNSVSIFKAATRPTI</sequence>
<dbReference type="InParanoid" id="A0A0C9ZLK1"/>
<reference evidence="1 2" key="1">
    <citation type="submission" date="2014-04" db="EMBL/GenBank/DDBJ databases">
        <authorList>
            <consortium name="DOE Joint Genome Institute"/>
            <person name="Kuo A."/>
            <person name="Ruytinx J."/>
            <person name="Rineau F."/>
            <person name="Colpaert J."/>
            <person name="Kohler A."/>
            <person name="Nagy L.G."/>
            <person name="Floudas D."/>
            <person name="Copeland A."/>
            <person name="Barry K.W."/>
            <person name="Cichocki N."/>
            <person name="Veneault-Fourrey C."/>
            <person name="LaButti K."/>
            <person name="Lindquist E.A."/>
            <person name="Lipzen A."/>
            <person name="Lundell T."/>
            <person name="Morin E."/>
            <person name="Murat C."/>
            <person name="Sun H."/>
            <person name="Tunlid A."/>
            <person name="Henrissat B."/>
            <person name="Grigoriev I.V."/>
            <person name="Hibbett D.S."/>
            <person name="Martin F."/>
            <person name="Nordberg H.P."/>
            <person name="Cantor M.N."/>
            <person name="Hua S.X."/>
        </authorList>
    </citation>
    <scope>NUCLEOTIDE SEQUENCE [LARGE SCALE GENOMIC DNA]</scope>
    <source>
        <strain evidence="1 2">UH-Slu-Lm8-n1</strain>
    </source>
</reference>
<evidence type="ECO:0000313" key="1">
    <source>
        <dbReference type="EMBL" id="KIK38365.1"/>
    </source>
</evidence>
<evidence type="ECO:0000313" key="2">
    <source>
        <dbReference type="Proteomes" id="UP000054485"/>
    </source>
</evidence>
<reference evidence="2" key="2">
    <citation type="submission" date="2015-01" db="EMBL/GenBank/DDBJ databases">
        <title>Evolutionary Origins and Diversification of the Mycorrhizal Mutualists.</title>
        <authorList>
            <consortium name="DOE Joint Genome Institute"/>
            <consortium name="Mycorrhizal Genomics Consortium"/>
            <person name="Kohler A."/>
            <person name="Kuo A."/>
            <person name="Nagy L.G."/>
            <person name="Floudas D."/>
            <person name="Copeland A."/>
            <person name="Barry K.W."/>
            <person name="Cichocki N."/>
            <person name="Veneault-Fourrey C."/>
            <person name="LaButti K."/>
            <person name="Lindquist E.A."/>
            <person name="Lipzen A."/>
            <person name="Lundell T."/>
            <person name="Morin E."/>
            <person name="Murat C."/>
            <person name="Riley R."/>
            <person name="Ohm R."/>
            <person name="Sun H."/>
            <person name="Tunlid A."/>
            <person name="Henrissat B."/>
            <person name="Grigoriev I.V."/>
            <person name="Hibbett D.S."/>
            <person name="Martin F."/>
        </authorList>
    </citation>
    <scope>NUCLEOTIDE SEQUENCE [LARGE SCALE GENOMIC DNA]</scope>
    <source>
        <strain evidence="2">UH-Slu-Lm8-n1</strain>
    </source>
</reference>
<dbReference type="AlphaFoldDB" id="A0A0C9ZLK1"/>
<dbReference type="Proteomes" id="UP000054485">
    <property type="component" value="Unassembled WGS sequence"/>
</dbReference>
<dbReference type="EMBL" id="KN835398">
    <property type="protein sequence ID" value="KIK38365.1"/>
    <property type="molecule type" value="Genomic_DNA"/>
</dbReference>
<dbReference type="HOGENOM" id="CLU_2998014_0_0_1"/>
<gene>
    <name evidence="1" type="ORF">CY34DRAFT_397857</name>
</gene>
<organism evidence="1 2">
    <name type="scientific">Suillus luteus UH-Slu-Lm8-n1</name>
    <dbReference type="NCBI Taxonomy" id="930992"/>
    <lineage>
        <taxon>Eukaryota</taxon>
        <taxon>Fungi</taxon>
        <taxon>Dikarya</taxon>
        <taxon>Basidiomycota</taxon>
        <taxon>Agaricomycotina</taxon>
        <taxon>Agaricomycetes</taxon>
        <taxon>Agaricomycetidae</taxon>
        <taxon>Boletales</taxon>
        <taxon>Suillineae</taxon>
        <taxon>Suillaceae</taxon>
        <taxon>Suillus</taxon>
    </lineage>
</organism>
<proteinExistence type="predicted"/>
<protein>
    <submittedName>
        <fullName evidence="1">Uncharacterized protein</fullName>
    </submittedName>
</protein>